<keyword evidence="2" id="KW-1185">Reference proteome</keyword>
<gene>
    <name evidence="1" type="ORF">GA0070620_0085</name>
</gene>
<organism evidence="1 2">
    <name type="scientific">Micromonospora krabiensis</name>
    <dbReference type="NCBI Taxonomy" id="307121"/>
    <lineage>
        <taxon>Bacteria</taxon>
        <taxon>Bacillati</taxon>
        <taxon>Actinomycetota</taxon>
        <taxon>Actinomycetes</taxon>
        <taxon>Micromonosporales</taxon>
        <taxon>Micromonosporaceae</taxon>
        <taxon>Micromonospora</taxon>
    </lineage>
</organism>
<dbReference type="InterPro" id="IPR018727">
    <property type="entry name" value="DUF2267"/>
</dbReference>
<sequence>MSYTEFIQSVAARPNVPPGQAEPITRATLETLAERITGGQARDLASQLPQELRGLVARPTEDPERFGLAEFLERVQSRAGVDRQVATDGARAVLDTLRESVRAKEYGDAVDQLPQEFWQLTGPRADRLQTRRVGT</sequence>
<dbReference type="RefSeq" id="WP_091587368.1">
    <property type="nucleotide sequence ID" value="NZ_JBHRWG010000002.1"/>
</dbReference>
<protein>
    <submittedName>
        <fullName evidence="1">Uncharacterized conserved protein, DUF2267 family</fullName>
    </submittedName>
</protein>
<dbReference type="InterPro" id="IPR038282">
    <property type="entry name" value="DUF2267_sf"/>
</dbReference>
<reference evidence="2" key="1">
    <citation type="submission" date="2016-06" db="EMBL/GenBank/DDBJ databases">
        <authorList>
            <person name="Varghese N."/>
        </authorList>
    </citation>
    <scope>NUCLEOTIDE SEQUENCE [LARGE SCALE GENOMIC DNA]</scope>
    <source>
        <strain evidence="2">DSM 45344</strain>
    </source>
</reference>
<dbReference type="Pfam" id="PF10025">
    <property type="entry name" value="DUF2267"/>
    <property type="match status" value="1"/>
</dbReference>
<dbReference type="Gene3D" id="1.10.490.110">
    <property type="entry name" value="Uncharacterized conserved protein DUF2267"/>
    <property type="match status" value="1"/>
</dbReference>
<dbReference type="AlphaFoldDB" id="A0A1C3MWF0"/>
<accession>A0A1C3MWF0</accession>
<dbReference type="OrthoDB" id="952780at2"/>
<evidence type="ECO:0000313" key="2">
    <source>
        <dbReference type="Proteomes" id="UP000199393"/>
    </source>
</evidence>
<evidence type="ECO:0000313" key="1">
    <source>
        <dbReference type="EMBL" id="SBV24657.1"/>
    </source>
</evidence>
<dbReference type="EMBL" id="LT598496">
    <property type="protein sequence ID" value="SBV24657.1"/>
    <property type="molecule type" value="Genomic_DNA"/>
</dbReference>
<proteinExistence type="predicted"/>
<dbReference type="Proteomes" id="UP000199393">
    <property type="component" value="Chromosome I"/>
</dbReference>
<dbReference type="STRING" id="307121.GA0070620_0085"/>
<name>A0A1C3MWF0_9ACTN</name>